<dbReference type="SUPFAM" id="SSF51735">
    <property type="entry name" value="NAD(P)-binding Rossmann-fold domains"/>
    <property type="match status" value="1"/>
</dbReference>
<dbReference type="GO" id="GO:0016491">
    <property type="term" value="F:oxidoreductase activity"/>
    <property type="evidence" value="ECO:0007669"/>
    <property type="project" value="UniProtKB-KW"/>
</dbReference>
<keyword evidence="1" id="KW-0560">Oxidoreductase</keyword>
<accession>A0A4Y9Y2U2</accession>
<organism evidence="2 3">
    <name type="scientific">Rhodofomes roseus</name>
    <dbReference type="NCBI Taxonomy" id="34475"/>
    <lineage>
        <taxon>Eukaryota</taxon>
        <taxon>Fungi</taxon>
        <taxon>Dikarya</taxon>
        <taxon>Basidiomycota</taxon>
        <taxon>Agaricomycotina</taxon>
        <taxon>Agaricomycetes</taxon>
        <taxon>Polyporales</taxon>
        <taxon>Rhodofomes</taxon>
    </lineage>
</organism>
<dbReference type="PANTHER" id="PTHR47534:SF3">
    <property type="entry name" value="ALCOHOL DEHYDROGENASE-LIKE C-TERMINAL DOMAIN-CONTAINING PROTEIN"/>
    <property type="match status" value="1"/>
</dbReference>
<dbReference type="AlphaFoldDB" id="A0A4Y9Y2U2"/>
<dbReference type="Pfam" id="PF00106">
    <property type="entry name" value="adh_short"/>
    <property type="match status" value="1"/>
</dbReference>
<evidence type="ECO:0000256" key="1">
    <source>
        <dbReference type="ARBA" id="ARBA00023002"/>
    </source>
</evidence>
<dbReference type="STRING" id="34475.A0A4Y9Y2U2"/>
<dbReference type="InterPro" id="IPR052228">
    <property type="entry name" value="Sec_Metab_Biosynth_Oxidored"/>
</dbReference>
<dbReference type="InterPro" id="IPR036291">
    <property type="entry name" value="NAD(P)-bd_dom_sf"/>
</dbReference>
<gene>
    <name evidence="2" type="ORF">EVJ58_g8074</name>
</gene>
<protein>
    <recommendedName>
        <fullName evidence="4">NAD(P)-binding protein</fullName>
    </recommendedName>
</protein>
<dbReference type="Proteomes" id="UP000298390">
    <property type="component" value="Unassembled WGS sequence"/>
</dbReference>
<evidence type="ECO:0000313" key="2">
    <source>
        <dbReference type="EMBL" id="TFY55721.1"/>
    </source>
</evidence>
<dbReference type="Gene3D" id="3.40.50.720">
    <property type="entry name" value="NAD(P)-binding Rossmann-like Domain"/>
    <property type="match status" value="1"/>
</dbReference>
<evidence type="ECO:0000313" key="3">
    <source>
        <dbReference type="Proteomes" id="UP000298390"/>
    </source>
</evidence>
<proteinExistence type="predicted"/>
<sequence>MPSIAAVRAANAAFSFRRPPVAVFVGGTSGVGQALSRTLAGYTHGNANIVLCGRNRSSAEETINSYPKPTSADVENHHSFMESDLFQMKNVEKATSSLLSTLPKVNLLVLSTGFMDFRGRDETTDGIDKRLALNYYSRWKFIYDLLPLLRKAKEAGEEARVMSVLGPGSGWKVDLDDLGLKKRYNPLKALTSAATYNDMMIESLAELEPRMSFVHAFPGLVRTPLMGTIGKVLLYPLSVTPEVCAEYMLYALLHSQPGASRRDNKGNDMGKKRYFGTDEARERLWKHTLEEVDRA</sequence>
<reference evidence="2 3" key="1">
    <citation type="submission" date="2019-01" db="EMBL/GenBank/DDBJ databases">
        <title>Genome sequencing of the rare red list fungi Fomitopsis rosea.</title>
        <authorList>
            <person name="Buettner E."/>
            <person name="Kellner H."/>
        </authorList>
    </citation>
    <scope>NUCLEOTIDE SEQUENCE [LARGE SCALE GENOMIC DNA]</scope>
    <source>
        <strain evidence="2 3">DSM 105464</strain>
    </source>
</reference>
<dbReference type="EMBL" id="SEKV01000566">
    <property type="protein sequence ID" value="TFY55721.1"/>
    <property type="molecule type" value="Genomic_DNA"/>
</dbReference>
<dbReference type="InterPro" id="IPR002347">
    <property type="entry name" value="SDR_fam"/>
</dbReference>
<name>A0A4Y9Y2U2_9APHY</name>
<evidence type="ECO:0008006" key="4">
    <source>
        <dbReference type="Google" id="ProtNLM"/>
    </source>
</evidence>
<comment type="caution">
    <text evidence="2">The sequence shown here is derived from an EMBL/GenBank/DDBJ whole genome shotgun (WGS) entry which is preliminary data.</text>
</comment>
<dbReference type="PANTHER" id="PTHR47534">
    <property type="entry name" value="YALI0E05731P"/>
    <property type="match status" value="1"/>
</dbReference>